<protein>
    <submittedName>
        <fullName evidence="1">Uncharacterized protein</fullName>
    </submittedName>
</protein>
<organism evidence="1 2">
    <name type="scientific">Bombardia bombarda</name>
    <dbReference type="NCBI Taxonomy" id="252184"/>
    <lineage>
        <taxon>Eukaryota</taxon>
        <taxon>Fungi</taxon>
        <taxon>Dikarya</taxon>
        <taxon>Ascomycota</taxon>
        <taxon>Pezizomycotina</taxon>
        <taxon>Sordariomycetes</taxon>
        <taxon>Sordariomycetidae</taxon>
        <taxon>Sordariales</taxon>
        <taxon>Lasiosphaeriaceae</taxon>
        <taxon>Bombardia</taxon>
    </lineage>
</organism>
<evidence type="ECO:0000313" key="1">
    <source>
        <dbReference type="EMBL" id="KAK0636437.1"/>
    </source>
</evidence>
<reference evidence="1" key="1">
    <citation type="submission" date="2023-06" db="EMBL/GenBank/DDBJ databases">
        <title>Genome-scale phylogeny and comparative genomics of the fungal order Sordariales.</title>
        <authorList>
            <consortium name="Lawrence Berkeley National Laboratory"/>
            <person name="Hensen N."/>
            <person name="Bonometti L."/>
            <person name="Westerberg I."/>
            <person name="Brannstrom I.O."/>
            <person name="Guillou S."/>
            <person name="Cros-Aarteil S."/>
            <person name="Calhoun S."/>
            <person name="Haridas S."/>
            <person name="Kuo A."/>
            <person name="Mondo S."/>
            <person name="Pangilinan J."/>
            <person name="Riley R."/>
            <person name="LaButti K."/>
            <person name="Andreopoulos B."/>
            <person name="Lipzen A."/>
            <person name="Chen C."/>
            <person name="Yanf M."/>
            <person name="Daum C."/>
            <person name="Ng V."/>
            <person name="Clum A."/>
            <person name="Steindorff A."/>
            <person name="Ohm R."/>
            <person name="Martin F."/>
            <person name="Silar P."/>
            <person name="Natvig D."/>
            <person name="Lalanne C."/>
            <person name="Gautier V."/>
            <person name="Ament-velasquez S.L."/>
            <person name="Kruys A."/>
            <person name="Hutchinson M.I."/>
            <person name="Powell A.J."/>
            <person name="Barry K."/>
            <person name="Miller A.N."/>
            <person name="Grigoriev I.V."/>
            <person name="Debuchy R."/>
            <person name="Gladieux P."/>
            <person name="Thoren M.H."/>
            <person name="Johannesson H."/>
        </authorList>
    </citation>
    <scope>NUCLEOTIDE SEQUENCE</scope>
    <source>
        <strain evidence="1">SMH3391-2</strain>
    </source>
</reference>
<comment type="caution">
    <text evidence="1">The sequence shown here is derived from an EMBL/GenBank/DDBJ whole genome shotgun (WGS) entry which is preliminary data.</text>
</comment>
<keyword evidence="2" id="KW-1185">Reference proteome</keyword>
<sequence length="75" mass="8663">MFYICFLFRCLFPDHRRHLLVLLVFGVSISDSTICSNAAHVVSFLSHRHHYMKASCSVPFSIRPLTRYLALGCFL</sequence>
<dbReference type="AlphaFoldDB" id="A0AA39XLW6"/>
<proteinExistence type="predicted"/>
<accession>A0AA39XLW6</accession>
<dbReference type="EMBL" id="JAULSR010000001">
    <property type="protein sequence ID" value="KAK0636437.1"/>
    <property type="molecule type" value="Genomic_DNA"/>
</dbReference>
<evidence type="ECO:0000313" key="2">
    <source>
        <dbReference type="Proteomes" id="UP001174934"/>
    </source>
</evidence>
<dbReference type="Proteomes" id="UP001174934">
    <property type="component" value="Unassembled WGS sequence"/>
</dbReference>
<gene>
    <name evidence="1" type="ORF">B0T17DRAFT_519149</name>
</gene>
<name>A0AA39XLW6_9PEZI</name>
<feature type="non-terminal residue" evidence="1">
    <location>
        <position position="75"/>
    </location>
</feature>